<comment type="caution">
    <text evidence="2">The sequence shown here is derived from an EMBL/GenBank/DDBJ whole genome shotgun (WGS) entry which is preliminary data.</text>
</comment>
<evidence type="ECO:0000256" key="1">
    <source>
        <dbReference type="SAM" id="MobiDB-lite"/>
    </source>
</evidence>
<name>A0ABX0DBC4_9MICC</name>
<accession>A0ABX0DBC4</accession>
<evidence type="ECO:0000313" key="2">
    <source>
        <dbReference type="EMBL" id="NGN83046.1"/>
    </source>
</evidence>
<feature type="region of interest" description="Disordered" evidence="1">
    <location>
        <begin position="1"/>
        <end position="27"/>
    </location>
</feature>
<keyword evidence="3" id="KW-1185">Reference proteome</keyword>
<dbReference type="Proteomes" id="UP000479226">
    <property type="component" value="Unassembled WGS sequence"/>
</dbReference>
<reference evidence="2 3" key="1">
    <citation type="submission" date="2020-02" db="EMBL/GenBank/DDBJ databases">
        <title>Genome sequence of the type strain DSM 27180 of Arthrobacter silviterrae.</title>
        <authorList>
            <person name="Gao J."/>
            <person name="Sun J."/>
        </authorList>
    </citation>
    <scope>NUCLEOTIDE SEQUENCE [LARGE SCALE GENOMIC DNA]</scope>
    <source>
        <strain evidence="2 3">DSM 27180</strain>
    </source>
</reference>
<sequence length="68" mass="7915">MRTKQICRRGSSQEAHHEKIADSWGDSEEDLPDFWKHCSGFAGIDRLLFGKWFPDGDYGLRKCPREIC</sequence>
<evidence type="ECO:0000313" key="3">
    <source>
        <dbReference type="Proteomes" id="UP000479226"/>
    </source>
</evidence>
<dbReference type="EMBL" id="JAAKZI010000007">
    <property type="protein sequence ID" value="NGN83046.1"/>
    <property type="molecule type" value="Genomic_DNA"/>
</dbReference>
<gene>
    <name evidence="2" type="ORF">G6N77_06165</name>
</gene>
<protein>
    <submittedName>
        <fullName evidence="2">Uncharacterized protein</fullName>
    </submittedName>
</protein>
<organism evidence="2 3">
    <name type="scientific">Arthrobacter silviterrae</name>
    <dbReference type="NCBI Taxonomy" id="2026658"/>
    <lineage>
        <taxon>Bacteria</taxon>
        <taxon>Bacillati</taxon>
        <taxon>Actinomycetota</taxon>
        <taxon>Actinomycetes</taxon>
        <taxon>Micrococcales</taxon>
        <taxon>Micrococcaceae</taxon>
        <taxon>Arthrobacter</taxon>
    </lineage>
</organism>
<proteinExistence type="predicted"/>
<dbReference type="RefSeq" id="WP_165181145.1">
    <property type="nucleotide sequence ID" value="NZ_JAAKZI010000007.1"/>
</dbReference>